<comment type="subcellular location">
    <subcellularLocation>
        <location evidence="1">Cell membrane</location>
        <topology evidence="1">Multi-pass membrane protein</topology>
    </subcellularLocation>
</comment>
<feature type="transmembrane region" description="Helical" evidence="6">
    <location>
        <begin position="36"/>
        <end position="54"/>
    </location>
</feature>
<feature type="transmembrane region" description="Helical" evidence="6">
    <location>
        <begin position="157"/>
        <end position="176"/>
    </location>
</feature>
<comment type="caution">
    <text evidence="7">The sequence shown here is derived from an EMBL/GenBank/DDBJ whole genome shotgun (WGS) entry which is preliminary data.</text>
</comment>
<evidence type="ECO:0000313" key="8">
    <source>
        <dbReference type="EMBL" id="RIE14354.1"/>
    </source>
</evidence>
<protein>
    <submittedName>
        <fullName evidence="7">Branched-chain amino acid ABC transporter permease</fullName>
    </submittedName>
</protein>
<dbReference type="RefSeq" id="WP_119088308.1">
    <property type="nucleotide sequence ID" value="NZ_QXIW01000039.1"/>
</dbReference>
<dbReference type="InterPro" id="IPR001851">
    <property type="entry name" value="ABC_transp_permease"/>
</dbReference>
<evidence type="ECO:0000256" key="3">
    <source>
        <dbReference type="ARBA" id="ARBA00022692"/>
    </source>
</evidence>
<keyword evidence="5 6" id="KW-0472">Membrane</keyword>
<name>A0A398DGQ5_9BACT</name>
<dbReference type="Proteomes" id="UP000266042">
    <property type="component" value="Unassembled WGS sequence"/>
</dbReference>
<evidence type="ECO:0000313" key="10">
    <source>
        <dbReference type="Proteomes" id="UP000266042"/>
    </source>
</evidence>
<keyword evidence="3 6" id="KW-0812">Transmembrane</keyword>
<keyword evidence="4 6" id="KW-1133">Transmembrane helix</keyword>
<feature type="transmembrane region" description="Helical" evidence="6">
    <location>
        <begin position="61"/>
        <end position="78"/>
    </location>
</feature>
<dbReference type="EMBL" id="QXIW01000039">
    <property type="protein sequence ID" value="RIE11387.1"/>
    <property type="molecule type" value="Genomic_DNA"/>
</dbReference>
<keyword evidence="2" id="KW-1003">Cell membrane</keyword>
<evidence type="ECO:0000256" key="2">
    <source>
        <dbReference type="ARBA" id="ARBA00022475"/>
    </source>
</evidence>
<feature type="transmembrane region" description="Helical" evidence="6">
    <location>
        <begin position="7"/>
        <end position="24"/>
    </location>
</feature>
<feature type="transmembrane region" description="Helical" evidence="6">
    <location>
        <begin position="207"/>
        <end position="232"/>
    </location>
</feature>
<evidence type="ECO:0000256" key="4">
    <source>
        <dbReference type="ARBA" id="ARBA00022989"/>
    </source>
</evidence>
<reference evidence="9 10" key="1">
    <citation type="submission" date="2018-09" db="EMBL/GenBank/DDBJ databases">
        <title>Discovery and Ecogenomic Context for Candidatus Cryosericales, a Global Caldiserica Order Active in Thawing Permafrost.</title>
        <authorList>
            <person name="Martinez M.A."/>
            <person name="Woodcroft B.J."/>
            <person name="Ignacio Espinoza J.C."/>
            <person name="Zayed A."/>
            <person name="Singleton C.M."/>
            <person name="Boyd J."/>
            <person name="Li Y.-F."/>
            <person name="Purvine S."/>
            <person name="Maughan H."/>
            <person name="Hodgkins S.B."/>
            <person name="Anderson D."/>
            <person name="Sederholm M."/>
            <person name="Temperton B."/>
            <person name="Saleska S.R."/>
            <person name="Tyson G.W."/>
            <person name="Rich V.I."/>
        </authorList>
    </citation>
    <scope>NUCLEOTIDE SEQUENCE [LARGE SCALE GENOMIC DNA]</scope>
    <source>
        <strain evidence="8 9">SMC2</strain>
        <strain evidence="7 10">SMC3</strain>
    </source>
</reference>
<evidence type="ECO:0000256" key="6">
    <source>
        <dbReference type="SAM" id="Phobius"/>
    </source>
</evidence>
<dbReference type="GO" id="GO:0005886">
    <property type="term" value="C:plasma membrane"/>
    <property type="evidence" value="ECO:0007669"/>
    <property type="project" value="UniProtKB-SubCell"/>
</dbReference>
<feature type="transmembrane region" description="Helical" evidence="6">
    <location>
        <begin position="282"/>
        <end position="308"/>
    </location>
</feature>
<dbReference type="EMBL" id="QXIX01000030">
    <property type="protein sequence ID" value="RIE14354.1"/>
    <property type="molecule type" value="Genomic_DNA"/>
</dbReference>
<keyword evidence="9" id="KW-1185">Reference proteome</keyword>
<evidence type="ECO:0000313" key="9">
    <source>
        <dbReference type="Proteomes" id="UP000265724"/>
    </source>
</evidence>
<dbReference type="InterPro" id="IPR043428">
    <property type="entry name" value="LivM-like"/>
</dbReference>
<gene>
    <name evidence="8" type="ORF">SMC2_03145</name>
    <name evidence="7" type="ORF">SMC3_09205</name>
</gene>
<evidence type="ECO:0000256" key="1">
    <source>
        <dbReference type="ARBA" id="ARBA00004651"/>
    </source>
</evidence>
<dbReference type="CDD" id="cd06581">
    <property type="entry name" value="TM_PBP1_LivM_like"/>
    <property type="match status" value="1"/>
</dbReference>
<dbReference type="AlphaFoldDB" id="A0A398DGQ5"/>
<dbReference type="Pfam" id="PF02653">
    <property type="entry name" value="BPD_transp_2"/>
    <property type="match status" value="1"/>
</dbReference>
<dbReference type="PANTHER" id="PTHR30482">
    <property type="entry name" value="HIGH-AFFINITY BRANCHED-CHAIN AMINO ACID TRANSPORT SYSTEM PERMEASE"/>
    <property type="match status" value="1"/>
</dbReference>
<organism evidence="7 10">
    <name type="scientific">Candidatus Cryosericum hinesii</name>
    <dbReference type="NCBI Taxonomy" id="2290915"/>
    <lineage>
        <taxon>Bacteria</taxon>
        <taxon>Pseudomonadati</taxon>
        <taxon>Caldisericota/Cryosericota group</taxon>
        <taxon>Candidatus Cryosericota</taxon>
        <taxon>Candidatus Cryosericia</taxon>
        <taxon>Candidatus Cryosericales</taxon>
        <taxon>Candidatus Cryosericaceae</taxon>
        <taxon>Candidatus Cryosericum</taxon>
    </lineage>
</organism>
<feature type="transmembrane region" description="Helical" evidence="6">
    <location>
        <begin position="84"/>
        <end position="102"/>
    </location>
</feature>
<dbReference type="GO" id="GO:0015658">
    <property type="term" value="F:branched-chain amino acid transmembrane transporter activity"/>
    <property type="evidence" value="ECO:0007669"/>
    <property type="project" value="InterPro"/>
</dbReference>
<proteinExistence type="predicted"/>
<sequence length="333" mass="35770">MRRNLKRIVYGAFFALVLLLPLLSRNEYVLFVMNKALLNIIVVSGLVFLTGFAGQISLGQVGFVAIGAYTSALVTTRLGMPIPIGIVAAIALSAIVGLLVAIPSFKLKAFFLSLVTIAFGQIIYLLIVNLTAVTGGSQGLFNIPPMKLGGTPFTNTLYYYLFLVLIALVGVLMYRLKYSYIGRQMFAVNDDDVAAEACAINSKKTKVFAFALSAGLAGLSGALTAHMVGFLTPDPFTFFDSANFVAMAVVGGLRQLSGGIVGGLVLTWLPELLRLNISGFENYYLLVNSVIVMLVIVFLPSGLGASLFKGLSRLWREKQGAVTLRNSRSKEGE</sequence>
<evidence type="ECO:0000256" key="5">
    <source>
        <dbReference type="ARBA" id="ARBA00023136"/>
    </source>
</evidence>
<evidence type="ECO:0000313" key="7">
    <source>
        <dbReference type="EMBL" id="RIE11387.1"/>
    </source>
</evidence>
<feature type="transmembrane region" description="Helical" evidence="6">
    <location>
        <begin position="244"/>
        <end position="270"/>
    </location>
</feature>
<feature type="transmembrane region" description="Helical" evidence="6">
    <location>
        <begin position="109"/>
        <end position="137"/>
    </location>
</feature>
<dbReference type="PANTHER" id="PTHR30482:SF10">
    <property type="entry name" value="HIGH-AFFINITY BRANCHED-CHAIN AMINO ACID TRANSPORT PROTEIN BRAE"/>
    <property type="match status" value="1"/>
</dbReference>
<dbReference type="Proteomes" id="UP000265724">
    <property type="component" value="Unassembled WGS sequence"/>
</dbReference>
<accession>A0A398DGQ5</accession>